<evidence type="ECO:0000256" key="6">
    <source>
        <dbReference type="ARBA" id="ARBA00031471"/>
    </source>
</evidence>
<dbReference type="OrthoDB" id="125856at2759"/>
<dbReference type="GO" id="GO:0006893">
    <property type="term" value="P:Golgi to plasma membrane transport"/>
    <property type="evidence" value="ECO:0007669"/>
    <property type="project" value="TreeGrafter"/>
</dbReference>
<dbReference type="EMBL" id="HG994580">
    <property type="protein sequence ID" value="CAF2781326.1"/>
    <property type="molecule type" value="Genomic_DNA"/>
</dbReference>
<dbReference type="InterPro" id="IPR048627">
    <property type="entry name" value="Sec10_HB"/>
</dbReference>
<dbReference type="Proteomes" id="UP000675881">
    <property type="component" value="Chromosome 1"/>
</dbReference>
<keyword evidence="5" id="KW-0175">Coiled coil</keyword>
<dbReference type="GO" id="GO:0000145">
    <property type="term" value="C:exocyst"/>
    <property type="evidence" value="ECO:0007669"/>
    <property type="project" value="TreeGrafter"/>
</dbReference>
<reference evidence="9" key="1">
    <citation type="submission" date="2021-02" db="EMBL/GenBank/DDBJ databases">
        <authorList>
            <person name="Bekaert M."/>
        </authorList>
    </citation>
    <scope>NUCLEOTIDE SEQUENCE</scope>
    <source>
        <strain evidence="9">IoA-00</strain>
    </source>
</reference>
<evidence type="ECO:0000256" key="1">
    <source>
        <dbReference type="ARBA" id="ARBA00006572"/>
    </source>
</evidence>
<dbReference type="InterPro" id="IPR009976">
    <property type="entry name" value="Sec10-like"/>
</dbReference>
<name>A0A7R8CHK8_LEPSM</name>
<evidence type="ECO:0000256" key="5">
    <source>
        <dbReference type="ARBA" id="ARBA00023054"/>
    </source>
</evidence>
<dbReference type="Pfam" id="PF07393">
    <property type="entry name" value="Sec10_HB"/>
    <property type="match status" value="2"/>
</dbReference>
<protein>
    <recommendedName>
        <fullName evidence="2">Exocyst complex component 5</fullName>
    </recommendedName>
    <alternativeName>
        <fullName evidence="6">Exocyst complex component Sec10</fullName>
    </alternativeName>
</protein>
<sequence>MSTTSSYWRDVEQESFDPEEFVERLAWRSVGANEFDAEALDSAFSEAIRELNRMQESQAIKVKELETSLREEETIHWKRTTTLVDRNKSAAMTYRSLDEKINSVATKVVHLGDQLEAVNVPRSRDVAALNLMRHFHSFIQSGDSLSPLFTDKSRLHEAAEIIQKLQLIAQDLPPKKFEDAKARIDAKHSEIENSLIEEFIKSHRSNDKERMKDLTVILSSFKGYNECVDSFIEQIQLKKFRGKDIFKHIVPLCESSWTVIKQVFPNPQQVMGKFILNIYHSKLKDHIEEELGDKTRFNLGGSDHLFLTNLNKGLFKRYLETYISTQCKFLNDRCARILQKYYEAKGHTKKSLSGNALGFRDLKREFQGVIASKANINIEMDSYGGETFLILSTSTELPSNAMEIFNILISFLIHEHIDYAVEIALQGIPLPECKISPELYFFDVIGQANAIVHLLEKQFSDSLVPLVASTPKYDECLQIKKKELEKLEQKLDAGLDRTLSALVGWVKTILTTEQRKSDFISSECVVNSSSACLKTVRFISAQVEKIKESMDGKNIEIVLLELGTRLHRTIFEHLQSFNYSSTGAMSVICDVNEYRKVMATFKVPLVSNLFDTLHAMCNLLILPPNNLRGATQGPQLANLDRTIIDNWIQLRLDYKTDKLGSYI</sequence>
<evidence type="ECO:0000313" key="9">
    <source>
        <dbReference type="EMBL" id="CAF2781326.1"/>
    </source>
</evidence>
<gene>
    <name evidence="9" type="ORF">LSAA_678</name>
</gene>
<evidence type="ECO:0000256" key="4">
    <source>
        <dbReference type="ARBA" id="ARBA00022483"/>
    </source>
</evidence>
<keyword evidence="10" id="KW-1185">Reference proteome</keyword>
<proteinExistence type="inferred from homology"/>
<keyword evidence="4" id="KW-0268">Exocytosis</keyword>
<evidence type="ECO:0000256" key="3">
    <source>
        <dbReference type="ARBA" id="ARBA00022448"/>
    </source>
</evidence>
<evidence type="ECO:0000313" key="10">
    <source>
        <dbReference type="Proteomes" id="UP000675881"/>
    </source>
</evidence>
<evidence type="ECO:0000259" key="7">
    <source>
        <dbReference type="Pfam" id="PF07393"/>
    </source>
</evidence>
<feature type="domain" description="Exocyst complex component Sec10 N-terminal" evidence="8">
    <location>
        <begin position="42"/>
        <end position="151"/>
    </location>
</feature>
<evidence type="ECO:0000259" key="8">
    <source>
        <dbReference type="Pfam" id="PF20667"/>
    </source>
</evidence>
<feature type="domain" description="Exocyst complex component Sec10-like alpha-helical bundle" evidence="7">
    <location>
        <begin position="389"/>
        <end position="659"/>
    </location>
</feature>
<dbReference type="Pfam" id="PF20667">
    <property type="entry name" value="Sec10_N"/>
    <property type="match status" value="1"/>
</dbReference>
<dbReference type="PANTHER" id="PTHR12100:SF0">
    <property type="entry name" value="EXOCYST COMPLEX COMPONENT 5"/>
    <property type="match status" value="1"/>
</dbReference>
<dbReference type="AlphaFoldDB" id="A0A7R8CHK8"/>
<comment type="similarity">
    <text evidence="1">Belongs to the SEC10 family.</text>
</comment>
<dbReference type="GO" id="GO:0006887">
    <property type="term" value="P:exocytosis"/>
    <property type="evidence" value="ECO:0007669"/>
    <property type="project" value="UniProtKB-KW"/>
</dbReference>
<accession>A0A7R8CHK8</accession>
<feature type="domain" description="Exocyst complex component Sec10-like alpha-helical bundle" evidence="7">
    <location>
        <begin position="157"/>
        <end position="295"/>
    </location>
</feature>
<evidence type="ECO:0000256" key="2">
    <source>
        <dbReference type="ARBA" id="ARBA00017524"/>
    </source>
</evidence>
<organism evidence="9 10">
    <name type="scientific">Lepeophtheirus salmonis</name>
    <name type="common">Salmon louse</name>
    <name type="synonym">Caligus salmonis</name>
    <dbReference type="NCBI Taxonomy" id="72036"/>
    <lineage>
        <taxon>Eukaryota</taxon>
        <taxon>Metazoa</taxon>
        <taxon>Ecdysozoa</taxon>
        <taxon>Arthropoda</taxon>
        <taxon>Crustacea</taxon>
        <taxon>Multicrustacea</taxon>
        <taxon>Hexanauplia</taxon>
        <taxon>Copepoda</taxon>
        <taxon>Siphonostomatoida</taxon>
        <taxon>Caligidae</taxon>
        <taxon>Lepeophtheirus</taxon>
    </lineage>
</organism>
<dbReference type="PANTHER" id="PTHR12100">
    <property type="entry name" value="SEC10"/>
    <property type="match status" value="1"/>
</dbReference>
<keyword evidence="3" id="KW-0813">Transport</keyword>
<dbReference type="InterPro" id="IPR048625">
    <property type="entry name" value="Sec10_N"/>
</dbReference>